<name>G7JE60_MEDTR</name>
<dbReference type="AlphaFoldDB" id="G7JE60"/>
<gene>
    <name evidence="2" type="ordered locus">MTR_4g114920</name>
</gene>
<reference evidence="3" key="3">
    <citation type="submission" date="2015-04" db="UniProtKB">
        <authorList>
            <consortium name="EnsemblPlants"/>
        </authorList>
    </citation>
    <scope>IDENTIFICATION</scope>
    <source>
        <strain evidence="3">cv. Jemalong A17</strain>
    </source>
</reference>
<evidence type="ECO:0000313" key="3">
    <source>
        <dbReference type="EnsemblPlants" id="AES91568"/>
    </source>
</evidence>
<dbReference type="EnsemblPlants" id="AES91568">
    <property type="protein sequence ID" value="AES91568"/>
    <property type="gene ID" value="MTR_4g114920"/>
</dbReference>
<reference evidence="2 4" key="2">
    <citation type="journal article" date="2014" name="BMC Genomics">
        <title>An improved genome release (version Mt4.0) for the model legume Medicago truncatula.</title>
        <authorList>
            <person name="Tang H."/>
            <person name="Krishnakumar V."/>
            <person name="Bidwell S."/>
            <person name="Rosen B."/>
            <person name="Chan A."/>
            <person name="Zhou S."/>
            <person name="Gentzbittel L."/>
            <person name="Childs K.L."/>
            <person name="Yandell M."/>
            <person name="Gundlach H."/>
            <person name="Mayer K.F."/>
            <person name="Schwartz D.C."/>
            <person name="Town C.D."/>
        </authorList>
    </citation>
    <scope>GENOME REANNOTATION</scope>
    <source>
        <strain evidence="3 4">cv. Jemalong A17</strain>
    </source>
</reference>
<proteinExistence type="predicted"/>
<evidence type="ECO:0000313" key="4">
    <source>
        <dbReference type="Proteomes" id="UP000002051"/>
    </source>
</evidence>
<sequence length="76" mass="8352">MENSSQLSSYSSSNQFKKPKQNLSNRKRFLLLALLSLPETSTLNNTASSNSNALSIDWVNVSNHPTSFFSNSPSAD</sequence>
<evidence type="ECO:0000313" key="2">
    <source>
        <dbReference type="EMBL" id="AES91568.1"/>
    </source>
</evidence>
<dbReference type="Proteomes" id="UP000002051">
    <property type="component" value="Chromosome 4"/>
</dbReference>
<dbReference type="HOGENOM" id="CLU_2658218_0_0_1"/>
<evidence type="ECO:0000256" key="1">
    <source>
        <dbReference type="SAM" id="MobiDB-lite"/>
    </source>
</evidence>
<dbReference type="EMBL" id="CM001220">
    <property type="protein sequence ID" value="AES91568.1"/>
    <property type="molecule type" value="Genomic_DNA"/>
</dbReference>
<dbReference type="PaxDb" id="3880-AES91568"/>
<accession>G7JE60</accession>
<feature type="compositionally biased region" description="Low complexity" evidence="1">
    <location>
        <begin position="1"/>
        <end position="13"/>
    </location>
</feature>
<feature type="region of interest" description="Disordered" evidence="1">
    <location>
        <begin position="1"/>
        <end position="21"/>
    </location>
</feature>
<reference evidence="2 4" key="1">
    <citation type="journal article" date="2011" name="Nature">
        <title>The Medicago genome provides insight into the evolution of rhizobial symbioses.</title>
        <authorList>
            <person name="Young N.D."/>
            <person name="Debelle F."/>
            <person name="Oldroyd G.E."/>
            <person name="Geurts R."/>
            <person name="Cannon S.B."/>
            <person name="Udvardi M.K."/>
            <person name="Benedito V.A."/>
            <person name="Mayer K.F."/>
            <person name="Gouzy J."/>
            <person name="Schoof H."/>
            <person name="Van de Peer Y."/>
            <person name="Proost S."/>
            <person name="Cook D.R."/>
            <person name="Meyers B.C."/>
            <person name="Spannagl M."/>
            <person name="Cheung F."/>
            <person name="De Mita S."/>
            <person name="Krishnakumar V."/>
            <person name="Gundlach H."/>
            <person name="Zhou S."/>
            <person name="Mudge J."/>
            <person name="Bharti A.K."/>
            <person name="Murray J.D."/>
            <person name="Naoumkina M.A."/>
            <person name="Rosen B."/>
            <person name="Silverstein K.A."/>
            <person name="Tang H."/>
            <person name="Rombauts S."/>
            <person name="Zhao P.X."/>
            <person name="Zhou P."/>
            <person name="Barbe V."/>
            <person name="Bardou P."/>
            <person name="Bechner M."/>
            <person name="Bellec A."/>
            <person name="Berger A."/>
            <person name="Berges H."/>
            <person name="Bidwell S."/>
            <person name="Bisseling T."/>
            <person name="Choisne N."/>
            <person name="Couloux A."/>
            <person name="Denny R."/>
            <person name="Deshpande S."/>
            <person name="Dai X."/>
            <person name="Doyle J.J."/>
            <person name="Dudez A.M."/>
            <person name="Farmer A.D."/>
            <person name="Fouteau S."/>
            <person name="Franken C."/>
            <person name="Gibelin C."/>
            <person name="Gish J."/>
            <person name="Goldstein S."/>
            <person name="Gonzalez A.J."/>
            <person name="Green P.J."/>
            <person name="Hallab A."/>
            <person name="Hartog M."/>
            <person name="Hua A."/>
            <person name="Humphray S.J."/>
            <person name="Jeong D.H."/>
            <person name="Jing Y."/>
            <person name="Jocker A."/>
            <person name="Kenton S.M."/>
            <person name="Kim D.J."/>
            <person name="Klee K."/>
            <person name="Lai H."/>
            <person name="Lang C."/>
            <person name="Lin S."/>
            <person name="Macmil S.L."/>
            <person name="Magdelenat G."/>
            <person name="Matthews L."/>
            <person name="McCorrison J."/>
            <person name="Monaghan E.L."/>
            <person name="Mun J.H."/>
            <person name="Najar F.Z."/>
            <person name="Nicholson C."/>
            <person name="Noirot C."/>
            <person name="O'Bleness M."/>
            <person name="Paule C.R."/>
            <person name="Poulain J."/>
            <person name="Prion F."/>
            <person name="Qin B."/>
            <person name="Qu C."/>
            <person name="Retzel E.F."/>
            <person name="Riddle C."/>
            <person name="Sallet E."/>
            <person name="Samain S."/>
            <person name="Samson N."/>
            <person name="Sanders I."/>
            <person name="Saurat O."/>
            <person name="Scarpelli C."/>
            <person name="Schiex T."/>
            <person name="Segurens B."/>
            <person name="Severin A.J."/>
            <person name="Sherrier D.J."/>
            <person name="Shi R."/>
            <person name="Sims S."/>
            <person name="Singer S.R."/>
            <person name="Sinharoy S."/>
            <person name="Sterck L."/>
            <person name="Viollet A."/>
            <person name="Wang B.B."/>
            <person name="Wang K."/>
            <person name="Wang M."/>
            <person name="Wang X."/>
            <person name="Warfsmann J."/>
            <person name="Weissenbach J."/>
            <person name="White D.D."/>
            <person name="White J.D."/>
            <person name="Wiley G.B."/>
            <person name="Wincker P."/>
            <person name="Xing Y."/>
            <person name="Yang L."/>
            <person name="Yao Z."/>
            <person name="Ying F."/>
            <person name="Zhai J."/>
            <person name="Zhou L."/>
            <person name="Zuber A."/>
            <person name="Denarie J."/>
            <person name="Dixon R.A."/>
            <person name="May G.D."/>
            <person name="Schwartz D.C."/>
            <person name="Rogers J."/>
            <person name="Quetier F."/>
            <person name="Town C.D."/>
            <person name="Roe B.A."/>
        </authorList>
    </citation>
    <scope>NUCLEOTIDE SEQUENCE [LARGE SCALE GENOMIC DNA]</scope>
    <source>
        <strain evidence="2">A17</strain>
        <strain evidence="3 4">cv. Jemalong A17</strain>
    </source>
</reference>
<protein>
    <submittedName>
        <fullName evidence="2 3">Uncharacterized protein</fullName>
    </submittedName>
</protein>
<organism evidence="2 4">
    <name type="scientific">Medicago truncatula</name>
    <name type="common">Barrel medic</name>
    <name type="synonym">Medicago tribuloides</name>
    <dbReference type="NCBI Taxonomy" id="3880"/>
    <lineage>
        <taxon>Eukaryota</taxon>
        <taxon>Viridiplantae</taxon>
        <taxon>Streptophyta</taxon>
        <taxon>Embryophyta</taxon>
        <taxon>Tracheophyta</taxon>
        <taxon>Spermatophyta</taxon>
        <taxon>Magnoliopsida</taxon>
        <taxon>eudicotyledons</taxon>
        <taxon>Gunneridae</taxon>
        <taxon>Pentapetalae</taxon>
        <taxon>rosids</taxon>
        <taxon>fabids</taxon>
        <taxon>Fabales</taxon>
        <taxon>Fabaceae</taxon>
        <taxon>Papilionoideae</taxon>
        <taxon>50 kb inversion clade</taxon>
        <taxon>NPAAA clade</taxon>
        <taxon>Hologalegina</taxon>
        <taxon>IRL clade</taxon>
        <taxon>Trifolieae</taxon>
        <taxon>Medicago</taxon>
    </lineage>
</organism>
<keyword evidence="4" id="KW-1185">Reference proteome</keyword>